<dbReference type="RefSeq" id="WP_069780789.1">
    <property type="nucleotide sequence ID" value="NZ_CP017248.1"/>
</dbReference>
<reference evidence="6" key="1">
    <citation type="submission" date="2016-09" db="EMBL/GenBank/DDBJ databases">
        <title>Streptomyces puniciscabiei strain:TW1S1 Genome sequencing and assembly.</title>
        <authorList>
            <person name="Kim M.-K."/>
            <person name="Kim S.B."/>
        </authorList>
    </citation>
    <scope>NUCLEOTIDE SEQUENCE [LARGE SCALE GENOMIC DNA]</scope>
    <source>
        <strain evidence="6">TW1S1</strain>
    </source>
</reference>
<dbReference type="Gene3D" id="3.40.50.720">
    <property type="entry name" value="NAD(P)-binding Rossmann-like Domain"/>
    <property type="match status" value="1"/>
</dbReference>
<evidence type="ECO:0000259" key="4">
    <source>
        <dbReference type="SMART" id="SM00822"/>
    </source>
</evidence>
<keyword evidence="6" id="KW-1185">Reference proteome</keyword>
<evidence type="ECO:0000256" key="3">
    <source>
        <dbReference type="ARBA" id="ARBA00023002"/>
    </source>
</evidence>
<keyword evidence="2" id="KW-0521">NADP</keyword>
<evidence type="ECO:0000313" key="6">
    <source>
        <dbReference type="Proteomes" id="UP000094960"/>
    </source>
</evidence>
<dbReference type="KEGG" id="spun:BFF78_27115"/>
<dbReference type="InterPro" id="IPR002347">
    <property type="entry name" value="SDR_fam"/>
</dbReference>
<dbReference type="GO" id="GO:0032787">
    <property type="term" value="P:monocarboxylic acid metabolic process"/>
    <property type="evidence" value="ECO:0007669"/>
    <property type="project" value="UniProtKB-ARBA"/>
</dbReference>
<dbReference type="InterPro" id="IPR020904">
    <property type="entry name" value="Sc_DH/Rdtase_CS"/>
</dbReference>
<dbReference type="InterPro" id="IPR036291">
    <property type="entry name" value="NAD(P)-bd_dom_sf"/>
</dbReference>
<keyword evidence="3" id="KW-0560">Oxidoreductase</keyword>
<protein>
    <submittedName>
        <fullName evidence="5">Beta-ketoacyl-ACP reductase</fullName>
    </submittedName>
</protein>
<accession>A0A1D7YFE6</accession>
<dbReference type="PANTHER" id="PTHR42879:SF2">
    <property type="entry name" value="3-OXOACYL-[ACYL-CARRIER-PROTEIN] REDUCTASE FABG"/>
    <property type="match status" value="1"/>
</dbReference>
<dbReference type="PROSITE" id="PS00061">
    <property type="entry name" value="ADH_SHORT"/>
    <property type="match status" value="1"/>
</dbReference>
<dbReference type="EMBL" id="CP017248">
    <property type="protein sequence ID" value="AOR34234.1"/>
    <property type="molecule type" value="Genomic_DNA"/>
</dbReference>
<dbReference type="NCBIfam" id="NF009466">
    <property type="entry name" value="PRK12826.1-2"/>
    <property type="match status" value="1"/>
</dbReference>
<dbReference type="PANTHER" id="PTHR42879">
    <property type="entry name" value="3-OXOACYL-(ACYL-CARRIER-PROTEIN) REDUCTASE"/>
    <property type="match status" value="1"/>
</dbReference>
<organism evidence="5 6">
    <name type="scientific">Streptomyces fodineus</name>
    <dbReference type="NCBI Taxonomy" id="1904616"/>
    <lineage>
        <taxon>Bacteria</taxon>
        <taxon>Bacillati</taxon>
        <taxon>Actinomycetota</taxon>
        <taxon>Actinomycetes</taxon>
        <taxon>Kitasatosporales</taxon>
        <taxon>Streptomycetaceae</taxon>
        <taxon>Streptomyces</taxon>
    </lineage>
</organism>
<dbReference type="PRINTS" id="PR00081">
    <property type="entry name" value="GDHRDH"/>
</dbReference>
<sequence length="249" mass="25578">MSNAVAIVTGAGQGIGAAIARRLAFDGMSVAVLERVETATVETVEAIRANGGTAVGIACDVTRTAEVDAMADLVAARLGPADVLVNNAGITRDNLLFAMGDDDWDEVIDVHLHGSFRCARAVGRHMREQGHGRIVNVSSVAALGNPGQANYATAKAGIQGLTRTLAIELGPSGITVNAVAPGFVHTAMTDAVARRIRKDPAQLRDAAASRVPLRRVGVPEDIAGVVAFLAGPDAGYLTGQTIQVDGGPQ</sequence>
<evidence type="ECO:0000313" key="5">
    <source>
        <dbReference type="EMBL" id="AOR34234.1"/>
    </source>
</evidence>
<gene>
    <name evidence="5" type="ORF">BFF78_27115</name>
</gene>
<proteinExistence type="inferred from homology"/>
<evidence type="ECO:0000256" key="1">
    <source>
        <dbReference type="ARBA" id="ARBA00006484"/>
    </source>
</evidence>
<dbReference type="FunFam" id="3.40.50.720:FF:000115">
    <property type="entry name" value="3-oxoacyl-[acyl-carrier-protein] reductase FabG"/>
    <property type="match status" value="1"/>
</dbReference>
<dbReference type="Pfam" id="PF13561">
    <property type="entry name" value="adh_short_C2"/>
    <property type="match status" value="1"/>
</dbReference>
<dbReference type="GO" id="GO:0016491">
    <property type="term" value="F:oxidoreductase activity"/>
    <property type="evidence" value="ECO:0007669"/>
    <property type="project" value="UniProtKB-KW"/>
</dbReference>
<dbReference type="SUPFAM" id="SSF51735">
    <property type="entry name" value="NAD(P)-binding Rossmann-fold domains"/>
    <property type="match status" value="1"/>
</dbReference>
<feature type="domain" description="Ketoreductase" evidence="4">
    <location>
        <begin position="4"/>
        <end position="182"/>
    </location>
</feature>
<dbReference type="NCBIfam" id="NF005559">
    <property type="entry name" value="PRK07231.1"/>
    <property type="match status" value="1"/>
</dbReference>
<name>A0A1D7YFE6_9ACTN</name>
<dbReference type="SMART" id="SM00822">
    <property type="entry name" value="PKS_KR"/>
    <property type="match status" value="1"/>
</dbReference>
<dbReference type="AlphaFoldDB" id="A0A1D7YFE6"/>
<dbReference type="PRINTS" id="PR00080">
    <property type="entry name" value="SDRFAMILY"/>
</dbReference>
<dbReference type="Proteomes" id="UP000094960">
    <property type="component" value="Chromosome"/>
</dbReference>
<dbReference type="InterPro" id="IPR057326">
    <property type="entry name" value="KR_dom"/>
</dbReference>
<evidence type="ECO:0000256" key="2">
    <source>
        <dbReference type="ARBA" id="ARBA00022857"/>
    </source>
</evidence>
<comment type="similarity">
    <text evidence="1">Belongs to the short-chain dehydrogenases/reductases (SDR) family.</text>
</comment>
<dbReference type="InterPro" id="IPR050259">
    <property type="entry name" value="SDR"/>
</dbReference>